<dbReference type="eggNOG" id="COG2197">
    <property type="taxonomic scope" value="Bacteria"/>
</dbReference>
<protein>
    <submittedName>
        <fullName evidence="2">Uncharacterized protein</fullName>
    </submittedName>
</protein>
<gene>
    <name evidence="2" type="ordered locus">KSE_11320</name>
</gene>
<name>E4N6Y5_KITSK</name>
<accession>E4N6Y5</accession>
<evidence type="ECO:0000256" key="1">
    <source>
        <dbReference type="SAM" id="MobiDB-lite"/>
    </source>
</evidence>
<organism evidence="2 3">
    <name type="scientific">Kitasatospora setae (strain ATCC 33774 / DSM 43861 / JCM 3304 / KCC A-0304 / NBRC 14216 / KM-6054)</name>
    <name type="common">Streptomyces setae</name>
    <dbReference type="NCBI Taxonomy" id="452652"/>
    <lineage>
        <taxon>Bacteria</taxon>
        <taxon>Bacillati</taxon>
        <taxon>Actinomycetota</taxon>
        <taxon>Actinomycetes</taxon>
        <taxon>Kitasatosporales</taxon>
        <taxon>Streptomycetaceae</taxon>
        <taxon>Kitasatospora</taxon>
    </lineage>
</organism>
<dbReference type="PATRIC" id="fig|452652.3.peg.1128"/>
<sequence length="124" mass="12578">MDQGRFPGGGVGGGGGGGGGGAGGGALRRVVHAARRAGDAVAVFEEAAPVLARTLPFDVWAGVLLDPVTLFNVGGSFRHGVGAAWLPRMLDIEYREGDVNLMPQLARQEAPVGSLATALDVRMG</sequence>
<dbReference type="RefSeq" id="WP_014134284.1">
    <property type="nucleotide sequence ID" value="NC_016109.1"/>
</dbReference>
<dbReference type="EMBL" id="AP010968">
    <property type="protein sequence ID" value="BAJ26966.1"/>
    <property type="molecule type" value="Genomic_DNA"/>
</dbReference>
<keyword evidence="3" id="KW-1185">Reference proteome</keyword>
<dbReference type="Proteomes" id="UP000007076">
    <property type="component" value="Chromosome"/>
</dbReference>
<feature type="region of interest" description="Disordered" evidence="1">
    <location>
        <begin position="1"/>
        <end position="24"/>
    </location>
</feature>
<dbReference type="HOGENOM" id="CLU_2000848_0_0_11"/>
<proteinExistence type="predicted"/>
<evidence type="ECO:0000313" key="3">
    <source>
        <dbReference type="Proteomes" id="UP000007076"/>
    </source>
</evidence>
<evidence type="ECO:0000313" key="2">
    <source>
        <dbReference type="EMBL" id="BAJ26966.1"/>
    </source>
</evidence>
<dbReference type="AlphaFoldDB" id="E4N6Y5"/>
<reference evidence="2 3" key="1">
    <citation type="journal article" date="2010" name="DNA Res.">
        <title>Genome sequence of Kitasatospora setae NBRC 14216T: an evolutionary snapshot of the family Streptomycetaceae.</title>
        <authorList>
            <person name="Ichikawa N."/>
            <person name="Oguchi A."/>
            <person name="Ikeda H."/>
            <person name="Ishikawa J."/>
            <person name="Kitani S."/>
            <person name="Watanabe Y."/>
            <person name="Nakamura S."/>
            <person name="Katano Y."/>
            <person name="Kishi E."/>
            <person name="Sasagawa M."/>
            <person name="Ankai A."/>
            <person name="Fukui S."/>
            <person name="Hashimoto Y."/>
            <person name="Kamata S."/>
            <person name="Otoguro M."/>
            <person name="Tanikawa S."/>
            <person name="Nihira T."/>
            <person name="Horinouchi S."/>
            <person name="Ohnishi Y."/>
            <person name="Hayakawa M."/>
            <person name="Kuzuyama T."/>
            <person name="Arisawa A."/>
            <person name="Nomoto F."/>
            <person name="Miura H."/>
            <person name="Takahashi Y."/>
            <person name="Fujita N."/>
        </authorList>
    </citation>
    <scope>NUCLEOTIDE SEQUENCE [LARGE SCALE GENOMIC DNA]</scope>
    <source>
        <strain evidence="3">ATCC 33774 / DSM 43861 / JCM 3304 / KCC A-0304 / NBRC 14216 / KM-6054</strain>
    </source>
</reference>
<dbReference type="KEGG" id="ksk:KSE_11320"/>